<dbReference type="PROSITE" id="PS51257">
    <property type="entry name" value="PROKAR_LIPOPROTEIN"/>
    <property type="match status" value="1"/>
</dbReference>
<reference evidence="3 4" key="1">
    <citation type="submission" date="2018-11" db="EMBL/GenBank/DDBJ databases">
        <authorList>
            <person name="Li F."/>
        </authorList>
    </citation>
    <scope>NUCLEOTIDE SEQUENCE [LARGE SCALE GENOMIC DNA]</scope>
    <source>
        <strain evidence="3 4">KIS18-7</strain>
    </source>
</reference>
<gene>
    <name evidence="3" type="ORF">EFL95_13555</name>
</gene>
<dbReference type="RefSeq" id="WP_123234451.1">
    <property type="nucleotide sequence ID" value="NZ_RJSG01000002.1"/>
</dbReference>
<evidence type="ECO:0000313" key="4">
    <source>
        <dbReference type="Proteomes" id="UP000277094"/>
    </source>
</evidence>
<sequence>MTTLSRLTRTLTTATAVLALGLTAGCGGSSGPKTDGPAGTSTTSSSGVEVQTVALKKHGFSFQLPKGWSKIDRDGALNASNPVMKNMAEKLGTTPEKLIQYVETSVEVMAVTDQGADSGFLENVNVVPLTPGQATESQMRLQIAAVGGKTSDTSTVDTPIGKGVTITYTLATGGTVVAGKALAVGASSDDQVLITVSAHTASAAGDQLEAILASLAKI</sequence>
<dbReference type="OrthoDB" id="3255322at2"/>
<dbReference type="AlphaFoldDB" id="A0A3N0DWF7"/>
<feature type="region of interest" description="Disordered" evidence="1">
    <location>
        <begin position="26"/>
        <end position="45"/>
    </location>
</feature>
<feature type="signal peptide" evidence="2">
    <location>
        <begin position="1"/>
        <end position="19"/>
    </location>
</feature>
<comment type="caution">
    <text evidence="3">The sequence shown here is derived from an EMBL/GenBank/DDBJ whole genome shotgun (WGS) entry which is preliminary data.</text>
</comment>
<dbReference type="Proteomes" id="UP000277094">
    <property type="component" value="Unassembled WGS sequence"/>
</dbReference>
<organism evidence="3 4">
    <name type="scientific">Nocardioides marmorisolisilvae</name>
    <dbReference type="NCBI Taxonomy" id="1542737"/>
    <lineage>
        <taxon>Bacteria</taxon>
        <taxon>Bacillati</taxon>
        <taxon>Actinomycetota</taxon>
        <taxon>Actinomycetes</taxon>
        <taxon>Propionibacteriales</taxon>
        <taxon>Nocardioidaceae</taxon>
        <taxon>Nocardioides</taxon>
    </lineage>
</organism>
<feature type="chain" id="PRO_5039590786" evidence="2">
    <location>
        <begin position="20"/>
        <end position="218"/>
    </location>
</feature>
<evidence type="ECO:0000256" key="1">
    <source>
        <dbReference type="SAM" id="MobiDB-lite"/>
    </source>
</evidence>
<evidence type="ECO:0000313" key="3">
    <source>
        <dbReference type="EMBL" id="RNL79948.1"/>
    </source>
</evidence>
<proteinExistence type="predicted"/>
<evidence type="ECO:0000256" key="2">
    <source>
        <dbReference type="SAM" id="SignalP"/>
    </source>
</evidence>
<protein>
    <submittedName>
        <fullName evidence="3">Uncharacterized protein</fullName>
    </submittedName>
</protein>
<keyword evidence="4" id="KW-1185">Reference proteome</keyword>
<accession>A0A3N0DWF7</accession>
<keyword evidence="2" id="KW-0732">Signal</keyword>
<dbReference type="EMBL" id="RJSG01000002">
    <property type="protein sequence ID" value="RNL79948.1"/>
    <property type="molecule type" value="Genomic_DNA"/>
</dbReference>
<name>A0A3N0DWF7_9ACTN</name>